<dbReference type="InterPro" id="IPR006103">
    <property type="entry name" value="Glyco_hydro_2_cat"/>
</dbReference>
<dbReference type="FunFam" id="3.20.20.80:FF:000018">
    <property type="entry name" value="Beta-galactosidase"/>
    <property type="match status" value="1"/>
</dbReference>
<dbReference type="PRINTS" id="PR00132">
    <property type="entry name" value="GLHYDRLASE2"/>
</dbReference>
<feature type="domain" description="Beta galactosidase small chain/" evidence="13">
    <location>
        <begin position="785"/>
        <end position="1078"/>
    </location>
</feature>
<keyword evidence="8 12" id="KW-0378">Hydrolase</keyword>
<dbReference type="SUPFAM" id="SSF49303">
    <property type="entry name" value="beta-Galactosidase/glucuronidase domain"/>
    <property type="match status" value="2"/>
</dbReference>
<evidence type="ECO:0000256" key="12">
    <source>
        <dbReference type="RuleBase" id="RU361154"/>
    </source>
</evidence>
<name>A0AAE3EYF1_9FLAO</name>
<dbReference type="Pfam" id="PF02836">
    <property type="entry name" value="Glyco_hydro_2_C"/>
    <property type="match status" value="1"/>
</dbReference>
<dbReference type="Gene3D" id="2.60.40.10">
    <property type="entry name" value="Immunoglobulins"/>
    <property type="match status" value="2"/>
</dbReference>
<evidence type="ECO:0000313" key="15">
    <source>
        <dbReference type="Proteomes" id="UP001200642"/>
    </source>
</evidence>
<dbReference type="InterPro" id="IPR017853">
    <property type="entry name" value="GH"/>
</dbReference>
<comment type="cofactor">
    <cofactor evidence="2">
        <name>Ca(2+)</name>
        <dbReference type="ChEBI" id="CHEBI:29108"/>
    </cofactor>
</comment>
<dbReference type="GO" id="GO:0004565">
    <property type="term" value="F:beta-galactosidase activity"/>
    <property type="evidence" value="ECO:0007669"/>
    <property type="project" value="UniProtKB-EC"/>
</dbReference>
<accession>A0AAE3EYF1</accession>
<dbReference type="InterPro" id="IPR004199">
    <property type="entry name" value="B-gal_small/dom_5"/>
</dbReference>
<dbReference type="PROSITE" id="PS00719">
    <property type="entry name" value="GLYCOSYL_HYDROL_F2_1"/>
    <property type="match status" value="1"/>
</dbReference>
<dbReference type="SUPFAM" id="SSF74650">
    <property type="entry name" value="Galactose mutarotase-like"/>
    <property type="match status" value="1"/>
</dbReference>
<dbReference type="Pfam" id="PF02929">
    <property type="entry name" value="Bgal_small_N"/>
    <property type="match status" value="1"/>
</dbReference>
<dbReference type="InterPro" id="IPR011013">
    <property type="entry name" value="Gal_mutarotase_sf_dom"/>
</dbReference>
<dbReference type="SUPFAM" id="SSF49785">
    <property type="entry name" value="Galactose-binding domain-like"/>
    <property type="match status" value="1"/>
</dbReference>
<protein>
    <recommendedName>
        <fullName evidence="7 12">Beta-galactosidase</fullName>
        <ecNumber evidence="6 12">3.2.1.23</ecNumber>
    </recommendedName>
    <alternativeName>
        <fullName evidence="11 12">Lactase</fullName>
    </alternativeName>
</protein>
<evidence type="ECO:0000313" key="14">
    <source>
        <dbReference type="EMBL" id="MCG2462026.1"/>
    </source>
</evidence>
<dbReference type="InterPro" id="IPR023230">
    <property type="entry name" value="Glyco_hydro_2_CS"/>
</dbReference>
<dbReference type="EMBL" id="JAIRBC010000023">
    <property type="protein sequence ID" value="MCG2462026.1"/>
    <property type="molecule type" value="Genomic_DNA"/>
</dbReference>
<evidence type="ECO:0000256" key="5">
    <source>
        <dbReference type="ARBA" id="ARBA00011245"/>
    </source>
</evidence>
<keyword evidence="9" id="KW-0106">Calcium</keyword>
<dbReference type="PROSITE" id="PS51257">
    <property type="entry name" value="PROKAR_LIPOPROTEIN"/>
    <property type="match status" value="1"/>
</dbReference>
<comment type="caution">
    <text evidence="14">The sequence shown here is derived from an EMBL/GenBank/DDBJ whole genome shotgun (WGS) entry which is preliminary data.</text>
</comment>
<dbReference type="Pfam" id="PF16353">
    <property type="entry name" value="LacZ_4"/>
    <property type="match status" value="1"/>
</dbReference>
<comment type="catalytic activity">
    <reaction evidence="1 12">
        <text>Hydrolysis of terminal non-reducing beta-D-galactose residues in beta-D-galactosides.</text>
        <dbReference type="EC" id="3.2.1.23"/>
    </reaction>
</comment>
<comment type="cofactor">
    <cofactor evidence="3">
        <name>Na(+)</name>
        <dbReference type="ChEBI" id="CHEBI:29101"/>
    </cofactor>
</comment>
<dbReference type="PANTHER" id="PTHR46323">
    <property type="entry name" value="BETA-GALACTOSIDASE"/>
    <property type="match status" value="1"/>
</dbReference>
<dbReference type="SMART" id="SM01038">
    <property type="entry name" value="Bgal_small_N"/>
    <property type="match status" value="1"/>
</dbReference>
<evidence type="ECO:0000256" key="7">
    <source>
        <dbReference type="ARBA" id="ARBA00013303"/>
    </source>
</evidence>
<organism evidence="14 15">
    <name type="scientific">Cerina litoralis</name>
    <dbReference type="NCBI Taxonomy" id="2874477"/>
    <lineage>
        <taxon>Bacteria</taxon>
        <taxon>Pseudomonadati</taxon>
        <taxon>Bacteroidota</taxon>
        <taxon>Flavobacteriia</taxon>
        <taxon>Flavobacteriales</taxon>
        <taxon>Flavobacteriaceae</taxon>
        <taxon>Cerina</taxon>
    </lineage>
</organism>
<dbReference type="GO" id="GO:0030246">
    <property type="term" value="F:carbohydrate binding"/>
    <property type="evidence" value="ECO:0007669"/>
    <property type="project" value="InterPro"/>
</dbReference>
<dbReference type="Pfam" id="PF00703">
    <property type="entry name" value="Glyco_hydro_2"/>
    <property type="match status" value="1"/>
</dbReference>
<dbReference type="GO" id="GO:0005990">
    <property type="term" value="P:lactose catabolic process"/>
    <property type="evidence" value="ECO:0007669"/>
    <property type="project" value="TreeGrafter"/>
</dbReference>
<dbReference type="InterPro" id="IPR006102">
    <property type="entry name" value="Ig-like_GH2"/>
</dbReference>
<dbReference type="InterPro" id="IPR050347">
    <property type="entry name" value="Bact_Beta-galactosidase"/>
</dbReference>
<proteinExistence type="inferred from homology"/>
<dbReference type="PANTHER" id="PTHR46323:SF2">
    <property type="entry name" value="BETA-GALACTOSIDASE"/>
    <property type="match status" value="1"/>
</dbReference>
<dbReference type="InterPro" id="IPR036156">
    <property type="entry name" value="Beta-gal/glucu_dom_sf"/>
</dbReference>
<dbReference type="Gene3D" id="2.60.120.260">
    <property type="entry name" value="Galactose-binding domain-like"/>
    <property type="match status" value="1"/>
</dbReference>
<evidence type="ECO:0000256" key="9">
    <source>
        <dbReference type="ARBA" id="ARBA00022837"/>
    </source>
</evidence>
<dbReference type="InterPro" id="IPR006101">
    <property type="entry name" value="Glyco_hydro_2"/>
</dbReference>
<dbReference type="InterPro" id="IPR013783">
    <property type="entry name" value="Ig-like_fold"/>
</dbReference>
<dbReference type="AlphaFoldDB" id="A0AAE3EYF1"/>
<sequence>MKVQSNHIYAMFRNGLLLLAFTTIISCNTKVERPVYTAAVWEDPEWENPEIFQINREKPTASFYRFNDVESALENESWEDSPNYRSLNGTWDFYWAKNPQERPTDFYNDGFDLTGWDTIPVPSDWELHGYGIPFYTNVTYMFPKNPPYIPHDDNPVGSYKRNFEIPDDWSGKEVILHFEGVSGAMYIWVNGEKVGYNEGSKTPAEYNITKYLKQGSNTLAVQVLRWSDASYMEDQDFWRLSGIDRYVYLYAKNKVAVHDYRVVSDLENDYRDGIFNLDLSLENHTGNPVNYSVDIKLLDRDKEVYSQVKKLELSTGGTQVNFDTRLPNIKSWNAEKPNLYTLLLVLKDTDGNVTEAISTKVGFRKIEIKNAQFLVNGKAVLIKGVNLHDHDEKTGHVISEELTLKDLLVMKQHNINAIRCSHYPKNPFFYRMCDKYGFYVIDEANIETHGMGATNQGLDNNEEAKAIHPAYLPQWKGMHMDRTIRMFERDKNHPSIVTWSLGNEAGNGANFYATYDWLKKRDTTRPVQYEGAMHYENTDIDPPMYMRIPDMIKYAENEPKRPLIQCEYAHAMGNSVGNLQDYWDVIEKYDVLQGGFIWDWVDQGLLTKNKEGKKYWAYGGDLGGANYQNDGNFCINGVVNPDRTPHPSLYEVNKVYQYIKFEAKDAKSGKIGITNIYDFTNLDQFDFSWQLMGNGKVKASGDLPEISLAPGESGSAIVKLPKLNPKDTEYFLNVYAKSKLESPLVPQGHIVAYEQFQLTNFIPHKFKTTRANGGLSVAANDSIITVSGKGFEVKFNSLEGAITSIDYGYGNLLLKGIKADFWRSPTDNDFGFNMPKKLKEWKEATQSQKLIDLKVESNGSNKTMDVLKLAESPAQIDNDNLQISTTFDLPSVHGQVVLTYNVNDKGEIWVHNQLQGIQDSLPIIPRFGNTFTIKNRYRNVEWYGRGPHENYQDRKTAALVGDYKAKVSDLYYAYIRPQANGNRTDIRNVSFTDEAGKGIAIVAPQTFDFSAHHQYNSDFDPGEEKRQRHTTDVPKRDLVNINIDYKEMGVGGDNSWGYMPHEQYQIKPADLSYGYIIKPLR</sequence>
<dbReference type="Pfam" id="PF02837">
    <property type="entry name" value="Glyco_hydro_2_N"/>
    <property type="match status" value="1"/>
</dbReference>
<dbReference type="InterPro" id="IPR032312">
    <property type="entry name" value="LacZ_4"/>
</dbReference>
<evidence type="ECO:0000256" key="4">
    <source>
        <dbReference type="ARBA" id="ARBA00007401"/>
    </source>
</evidence>
<comment type="similarity">
    <text evidence="4 12">Belongs to the glycosyl hydrolase 2 family.</text>
</comment>
<evidence type="ECO:0000256" key="1">
    <source>
        <dbReference type="ARBA" id="ARBA00001412"/>
    </source>
</evidence>
<reference evidence="14" key="1">
    <citation type="submission" date="2023-02" db="EMBL/GenBank/DDBJ databases">
        <title>Genome of Flavobacteriaceae gen. nov. sp. strain F89.</title>
        <authorList>
            <person name="Wang Y."/>
        </authorList>
    </citation>
    <scope>NUCLEOTIDE SEQUENCE</scope>
    <source>
        <strain evidence="14">F89</strain>
    </source>
</reference>
<evidence type="ECO:0000256" key="6">
    <source>
        <dbReference type="ARBA" id="ARBA00012756"/>
    </source>
</evidence>
<gene>
    <name evidence="14" type="ORF">K8352_14800</name>
</gene>
<dbReference type="GO" id="GO:0009341">
    <property type="term" value="C:beta-galactosidase complex"/>
    <property type="evidence" value="ECO:0007669"/>
    <property type="project" value="InterPro"/>
</dbReference>
<evidence type="ECO:0000256" key="3">
    <source>
        <dbReference type="ARBA" id="ARBA00001959"/>
    </source>
</evidence>
<dbReference type="Gene3D" id="2.70.98.10">
    <property type="match status" value="1"/>
</dbReference>
<evidence type="ECO:0000259" key="13">
    <source>
        <dbReference type="SMART" id="SM01038"/>
    </source>
</evidence>
<dbReference type="Proteomes" id="UP001200642">
    <property type="component" value="Unassembled WGS sequence"/>
</dbReference>
<dbReference type="EC" id="3.2.1.23" evidence="6 12"/>
<evidence type="ECO:0000256" key="2">
    <source>
        <dbReference type="ARBA" id="ARBA00001913"/>
    </source>
</evidence>
<dbReference type="Gene3D" id="3.20.20.80">
    <property type="entry name" value="Glycosidases"/>
    <property type="match status" value="1"/>
</dbReference>
<dbReference type="SUPFAM" id="SSF51445">
    <property type="entry name" value="(Trans)glycosidases"/>
    <property type="match status" value="1"/>
</dbReference>
<evidence type="ECO:0000256" key="10">
    <source>
        <dbReference type="ARBA" id="ARBA00023295"/>
    </source>
</evidence>
<dbReference type="InterPro" id="IPR008979">
    <property type="entry name" value="Galactose-bd-like_sf"/>
</dbReference>
<dbReference type="InterPro" id="IPR014718">
    <property type="entry name" value="GH-type_carb-bd"/>
</dbReference>
<keyword evidence="15" id="KW-1185">Reference proteome</keyword>
<evidence type="ECO:0000256" key="8">
    <source>
        <dbReference type="ARBA" id="ARBA00022801"/>
    </source>
</evidence>
<dbReference type="InterPro" id="IPR006104">
    <property type="entry name" value="Glyco_hydro_2_N"/>
</dbReference>
<evidence type="ECO:0000256" key="11">
    <source>
        <dbReference type="ARBA" id="ARBA00032230"/>
    </source>
</evidence>
<dbReference type="RefSeq" id="WP_317903167.1">
    <property type="nucleotide sequence ID" value="NZ_JAIRBC010000023.1"/>
</dbReference>
<keyword evidence="10 12" id="KW-0326">Glycosidase</keyword>
<comment type="subunit">
    <text evidence="5">Monomer.</text>
</comment>